<feature type="transmembrane region" description="Helical" evidence="1">
    <location>
        <begin position="80"/>
        <end position="100"/>
    </location>
</feature>
<keyword evidence="1" id="KW-0472">Membrane</keyword>
<feature type="transmembrane region" description="Helical" evidence="1">
    <location>
        <begin position="163"/>
        <end position="187"/>
    </location>
</feature>
<evidence type="ECO:0000313" key="3">
    <source>
        <dbReference type="Proteomes" id="UP000515947"/>
    </source>
</evidence>
<dbReference type="InterPro" id="IPR038750">
    <property type="entry name" value="YczE/YyaS-like"/>
</dbReference>
<keyword evidence="1" id="KW-1133">Transmembrane helix</keyword>
<gene>
    <name evidence="2" type="ORF">H9L09_08665</name>
</gene>
<feature type="transmembrane region" description="Helical" evidence="1">
    <location>
        <begin position="12"/>
        <end position="36"/>
    </location>
</feature>
<proteinExistence type="predicted"/>
<feature type="transmembrane region" description="Helical" evidence="1">
    <location>
        <begin position="56"/>
        <end position="73"/>
    </location>
</feature>
<dbReference type="RefSeq" id="WP_187580222.1">
    <property type="nucleotide sequence ID" value="NZ_CP060713.1"/>
</dbReference>
<keyword evidence="3" id="KW-1185">Reference proteome</keyword>
<accession>A0A7G9RFK7</accession>
<evidence type="ECO:0008006" key="4">
    <source>
        <dbReference type="Google" id="ProtNLM"/>
    </source>
</evidence>
<evidence type="ECO:0000256" key="1">
    <source>
        <dbReference type="SAM" id="Phobius"/>
    </source>
</evidence>
<dbReference type="PANTHER" id="PTHR40078">
    <property type="entry name" value="INTEGRAL MEMBRANE PROTEIN-RELATED"/>
    <property type="match status" value="1"/>
</dbReference>
<protein>
    <recommendedName>
        <fullName evidence="4">Membrane protein YczE</fullName>
    </recommendedName>
</protein>
<keyword evidence="1" id="KW-0812">Transmembrane</keyword>
<dbReference type="KEGG" id="nmes:H9L09_08665"/>
<sequence>MTLRPTSRTPVAAVVQLVLGCLVLGLGVTLLLEAALGSDGYSTLVNGLTLSSGQPFWVLNAVVGVLLIAMAWVRGTVPGLGTLVQPLLVGFSVTAAMAAIPDTSSLGARVVELLLAFALLPLGVAAYLSSDTGAGPAEAAALAWDPPMPFRWSYSLVQGGGALVGWLLGAAVGPGTLLVIFLLGPAVDLLGRRVPLLRLAPR</sequence>
<dbReference type="AlphaFoldDB" id="A0A7G9RFK7"/>
<dbReference type="PROSITE" id="PS51257">
    <property type="entry name" value="PROKAR_LIPOPROTEIN"/>
    <property type="match status" value="1"/>
</dbReference>
<dbReference type="Pfam" id="PF19700">
    <property type="entry name" value="DUF6198"/>
    <property type="match status" value="1"/>
</dbReference>
<dbReference type="EMBL" id="CP060713">
    <property type="protein sequence ID" value="QNN54382.1"/>
    <property type="molecule type" value="Genomic_DNA"/>
</dbReference>
<evidence type="ECO:0000313" key="2">
    <source>
        <dbReference type="EMBL" id="QNN54382.1"/>
    </source>
</evidence>
<name>A0A7G9RFK7_9ACTN</name>
<reference evidence="2 3" key="1">
    <citation type="submission" date="2020-08" db="EMBL/GenBank/DDBJ databases">
        <title>Genome sequence of Nocardioides mesophilus KACC 16243T.</title>
        <authorList>
            <person name="Hyun D.-W."/>
            <person name="Bae J.-W."/>
        </authorList>
    </citation>
    <scope>NUCLEOTIDE SEQUENCE [LARGE SCALE GENOMIC DNA]</scope>
    <source>
        <strain evidence="2 3">KACC 16243</strain>
    </source>
</reference>
<dbReference type="Proteomes" id="UP000515947">
    <property type="component" value="Chromosome"/>
</dbReference>
<dbReference type="PANTHER" id="PTHR40078:SF1">
    <property type="entry name" value="INTEGRAL MEMBRANE PROTEIN"/>
    <property type="match status" value="1"/>
</dbReference>
<organism evidence="2 3">
    <name type="scientific">Nocardioides mesophilus</name>
    <dbReference type="NCBI Taxonomy" id="433659"/>
    <lineage>
        <taxon>Bacteria</taxon>
        <taxon>Bacillati</taxon>
        <taxon>Actinomycetota</taxon>
        <taxon>Actinomycetes</taxon>
        <taxon>Propionibacteriales</taxon>
        <taxon>Nocardioidaceae</taxon>
        <taxon>Nocardioides</taxon>
    </lineage>
</organism>